<evidence type="ECO:0000256" key="1">
    <source>
        <dbReference type="SAM" id="SignalP"/>
    </source>
</evidence>
<evidence type="ECO:0000313" key="3">
    <source>
        <dbReference type="Proteomes" id="UP000199668"/>
    </source>
</evidence>
<dbReference type="Proteomes" id="UP000199668">
    <property type="component" value="Unassembled WGS sequence"/>
</dbReference>
<proteinExistence type="predicted"/>
<gene>
    <name evidence="2" type="ORF">SAMN04488054_11035</name>
</gene>
<dbReference type="STRING" id="266892.SAMN04488054_11035"/>
<reference evidence="2 3" key="1">
    <citation type="submission" date="2016-10" db="EMBL/GenBank/DDBJ databases">
        <authorList>
            <person name="de Groot N.N."/>
        </authorList>
    </citation>
    <scope>NUCLEOTIDE SEQUENCE [LARGE SCALE GENOMIC DNA]</scope>
    <source>
        <strain evidence="2 3">CGMCC 1.6134</strain>
    </source>
</reference>
<evidence type="ECO:0008006" key="4">
    <source>
        <dbReference type="Google" id="ProtNLM"/>
    </source>
</evidence>
<feature type="signal peptide" evidence="1">
    <location>
        <begin position="1"/>
        <end position="24"/>
    </location>
</feature>
<organism evidence="2 3">
    <name type="scientific">Salibacterium qingdaonense</name>
    <dbReference type="NCBI Taxonomy" id="266892"/>
    <lineage>
        <taxon>Bacteria</taxon>
        <taxon>Bacillati</taxon>
        <taxon>Bacillota</taxon>
        <taxon>Bacilli</taxon>
        <taxon>Bacillales</taxon>
        <taxon>Bacillaceae</taxon>
    </lineage>
</organism>
<dbReference type="PROSITE" id="PS51257">
    <property type="entry name" value="PROKAR_LIPOPROTEIN"/>
    <property type="match status" value="1"/>
</dbReference>
<dbReference type="EMBL" id="FOTY01000010">
    <property type="protein sequence ID" value="SFL98117.1"/>
    <property type="molecule type" value="Genomic_DNA"/>
</dbReference>
<protein>
    <recommendedName>
        <fullName evidence="4">Sporulation lipoprotein YhcN/YlaJ (Spore_YhcN_YlaJ)</fullName>
    </recommendedName>
</protein>
<keyword evidence="3" id="KW-1185">Reference proteome</keyword>
<name>A0A1I4M554_9BACI</name>
<evidence type="ECO:0000313" key="2">
    <source>
        <dbReference type="EMBL" id="SFL98117.1"/>
    </source>
</evidence>
<keyword evidence="1" id="KW-0732">Signal</keyword>
<sequence length="242" mass="27427">MKRYIPLFGAMAAVVLLLSGCLFPQDERAKNQVPYESQLQSVQQAVEQYQKDTGVLPIRTVEADTPIYQKYQISFNELIPRYMQQPPGNSFENGGKYRYVIITPEEEPTVKVIDLSIMDEVQKLQRAVNSYIDSNEYAPIKEPAGPGVFEIDNERLDYSGELKVESPYHADTSLPMLINAQGEVRIDYAIDLNIALQEHEHQLQSGDDIRSILAQNSPIVPAYSVPYTLDENGDPVFKERNQ</sequence>
<dbReference type="RefSeq" id="WP_245736920.1">
    <property type="nucleotide sequence ID" value="NZ_FOTY01000010.1"/>
</dbReference>
<accession>A0A1I4M554</accession>
<dbReference type="AlphaFoldDB" id="A0A1I4M554"/>
<feature type="chain" id="PRO_5038839974" description="Sporulation lipoprotein YhcN/YlaJ (Spore_YhcN_YlaJ)" evidence="1">
    <location>
        <begin position="25"/>
        <end position="242"/>
    </location>
</feature>